<dbReference type="Proteomes" id="UP000011115">
    <property type="component" value="Unassembled WGS sequence"/>
</dbReference>
<dbReference type="PaxDb" id="4113-PGSC0003DMT400088341"/>
<dbReference type="HOGENOM" id="CLU_1436741_0_0_1"/>
<feature type="region of interest" description="Disordered" evidence="1">
    <location>
        <begin position="1"/>
        <end position="56"/>
    </location>
</feature>
<feature type="compositionally biased region" description="Polar residues" evidence="1">
    <location>
        <begin position="150"/>
        <end position="165"/>
    </location>
</feature>
<reference evidence="3" key="1">
    <citation type="journal article" date="2011" name="Nature">
        <title>Genome sequence and analysis of the tuber crop potato.</title>
        <authorList>
            <consortium name="The Potato Genome Sequencing Consortium"/>
        </authorList>
    </citation>
    <scope>NUCLEOTIDE SEQUENCE [LARGE SCALE GENOMIC DNA]</scope>
    <source>
        <strain evidence="3">cv. DM1-3 516 R44</strain>
    </source>
</reference>
<organism evidence="2 3">
    <name type="scientific">Solanum tuberosum</name>
    <name type="common">Potato</name>
    <dbReference type="NCBI Taxonomy" id="4113"/>
    <lineage>
        <taxon>Eukaryota</taxon>
        <taxon>Viridiplantae</taxon>
        <taxon>Streptophyta</taxon>
        <taxon>Embryophyta</taxon>
        <taxon>Tracheophyta</taxon>
        <taxon>Spermatophyta</taxon>
        <taxon>Magnoliopsida</taxon>
        <taxon>eudicotyledons</taxon>
        <taxon>Gunneridae</taxon>
        <taxon>Pentapetalae</taxon>
        <taxon>asterids</taxon>
        <taxon>lamiids</taxon>
        <taxon>Solanales</taxon>
        <taxon>Solanaceae</taxon>
        <taxon>Solanoideae</taxon>
        <taxon>Solaneae</taxon>
        <taxon>Solanum</taxon>
    </lineage>
</organism>
<evidence type="ECO:0000313" key="2">
    <source>
        <dbReference type="EnsemblPlants" id="PGSC0003DMT400088341"/>
    </source>
</evidence>
<evidence type="ECO:0000256" key="1">
    <source>
        <dbReference type="SAM" id="MobiDB-lite"/>
    </source>
</evidence>
<keyword evidence="3" id="KW-1185">Reference proteome</keyword>
<proteinExistence type="predicted"/>
<dbReference type="AlphaFoldDB" id="M1DFR8"/>
<protein>
    <recommendedName>
        <fullName evidence="4">Polyprotein protein</fullName>
    </recommendedName>
</protein>
<evidence type="ECO:0000313" key="3">
    <source>
        <dbReference type="Proteomes" id="UP000011115"/>
    </source>
</evidence>
<reference evidence="2" key="2">
    <citation type="submission" date="2015-06" db="UniProtKB">
        <authorList>
            <consortium name="EnsemblPlants"/>
        </authorList>
    </citation>
    <scope>IDENTIFICATION</scope>
    <source>
        <strain evidence="2">DM1-3 516 R44</strain>
    </source>
</reference>
<feature type="compositionally biased region" description="Basic and acidic residues" evidence="1">
    <location>
        <begin position="10"/>
        <end position="25"/>
    </location>
</feature>
<name>M1DFR8_SOLTU</name>
<evidence type="ECO:0008006" key="4">
    <source>
        <dbReference type="Google" id="ProtNLM"/>
    </source>
</evidence>
<dbReference type="InParanoid" id="M1DFR8"/>
<feature type="compositionally biased region" description="Low complexity" evidence="1">
    <location>
        <begin position="29"/>
        <end position="45"/>
    </location>
</feature>
<dbReference type="Gramene" id="PGSC0003DMT400088341">
    <property type="protein sequence ID" value="PGSC0003DMT400088341"/>
    <property type="gene ID" value="PGSC0003DMG400037912"/>
</dbReference>
<sequence>MGTNVEPDIFEPKDEQPLMNRRNELRAITQPTSSRTPSAATSPTTELVSAPTSPPVALAIPVAPPPPGLLNRLKGDVLQTIVEEKLLSMEGLEGHAESETETDEEQIAVRDEVVSESQEDNIFRDLLNLMEMVVQSVTQIVSAETCTLAPNGSGIVSSSEATPGTETRDQIDAPGTDAHIQTPTDRETT</sequence>
<accession>M1DFR8</accession>
<feature type="region of interest" description="Disordered" evidence="1">
    <location>
        <begin position="150"/>
        <end position="189"/>
    </location>
</feature>
<dbReference type="EnsemblPlants" id="PGSC0003DMT400088341">
    <property type="protein sequence ID" value="PGSC0003DMT400088341"/>
    <property type="gene ID" value="PGSC0003DMG400037912"/>
</dbReference>